<keyword evidence="5" id="KW-0067">ATP-binding</keyword>
<feature type="domain" description="Helicase ATP-binding" evidence="8">
    <location>
        <begin position="120"/>
        <end position="290"/>
    </location>
</feature>
<dbReference type="InterPro" id="IPR027417">
    <property type="entry name" value="P-loop_NTPase"/>
</dbReference>
<evidence type="ECO:0000256" key="2">
    <source>
        <dbReference type="ARBA" id="ARBA00022741"/>
    </source>
</evidence>
<keyword evidence="2" id="KW-0547">Nucleotide-binding</keyword>
<sequence length="492" mass="55942">MTKALANDSWAQAVDEQEASKSIGKLQLIEAGRPRRSDDGDKSDEEEKEDKAVQSLLNKLIRGNLVNNTNQVEVLQRDPNSPLYSVKTFEELRLKPQLLKGVYEIGFNRPSKIQENALPMMLAEPPQNLIAQSQSGTGKTAAFVLAMLSQVDPAFKWSQCLCISPTYELALQTGKVIEQMGKFYSEVKLAYAVRGHRMDRSCKIKEQIVIGTPGTVLDWCTKLKLIDPKKIKVFVLDEADVMIATQGHQDQSIRIQRMLSKGCQMLLFSATFEDSVWNFAERVIPDPNIIKLRREEETLDNIKQYYVLCKSKEDKFYSLCNIYGAITIAQAMIFCRTRKTANWLAGQMSEEGHQVGLLSGEMTVEQRAAVIERFKVGKEKVLITTNVCAREHLLFQFAIFQYPYWPQAGIDVEQVSVVINFDPPVDKEGYPDNETYLHRIGRTGRFGKRGLAINMVDSQKSMEILRQIEKHFNKKIMRLDTDDLDEIEKIAS</sequence>
<dbReference type="FunFam" id="3.40.50.300:FF:000357">
    <property type="entry name" value="ATP-dependent RNA helicase DDX19B"/>
    <property type="match status" value="1"/>
</dbReference>
<dbReference type="EMBL" id="SOYY01000020">
    <property type="protein sequence ID" value="KAA0706676.1"/>
    <property type="molecule type" value="Genomic_DNA"/>
</dbReference>
<evidence type="ECO:0000259" key="10">
    <source>
        <dbReference type="PROSITE" id="PS51195"/>
    </source>
</evidence>
<evidence type="ECO:0000259" key="8">
    <source>
        <dbReference type="PROSITE" id="PS51192"/>
    </source>
</evidence>
<keyword evidence="4 11" id="KW-0347">Helicase</keyword>
<protein>
    <recommendedName>
        <fullName evidence="1">RNA helicase</fullName>
        <ecNumber evidence="1">3.6.4.13</ecNumber>
    </recommendedName>
</protein>
<evidence type="ECO:0000256" key="7">
    <source>
        <dbReference type="SAM" id="MobiDB-lite"/>
    </source>
</evidence>
<dbReference type="CDD" id="cd18787">
    <property type="entry name" value="SF2_C_DEAD"/>
    <property type="match status" value="1"/>
</dbReference>
<name>A0A5A9NC94_9TELE</name>
<proteinExistence type="predicted"/>
<dbReference type="GO" id="GO:0005524">
    <property type="term" value="F:ATP binding"/>
    <property type="evidence" value="ECO:0007669"/>
    <property type="project" value="UniProtKB-KW"/>
</dbReference>
<dbReference type="SMART" id="SM00490">
    <property type="entry name" value="HELICc"/>
    <property type="match status" value="1"/>
</dbReference>
<dbReference type="PANTHER" id="PTHR47958">
    <property type="entry name" value="ATP-DEPENDENT RNA HELICASE DBP3"/>
    <property type="match status" value="1"/>
</dbReference>
<dbReference type="Proteomes" id="UP000324632">
    <property type="component" value="Chromosome 20"/>
</dbReference>
<dbReference type="SUPFAM" id="SSF52540">
    <property type="entry name" value="P-loop containing nucleoside triphosphate hydrolases"/>
    <property type="match status" value="1"/>
</dbReference>
<dbReference type="PROSITE" id="PS51192">
    <property type="entry name" value="HELICASE_ATP_BIND_1"/>
    <property type="match status" value="1"/>
</dbReference>
<accession>A0A5A9NC94</accession>
<feature type="domain" description="Helicase C-terminal" evidence="9">
    <location>
        <begin position="301"/>
        <end position="487"/>
    </location>
</feature>
<organism evidence="11 12">
    <name type="scientific">Triplophysa tibetana</name>
    <dbReference type="NCBI Taxonomy" id="1572043"/>
    <lineage>
        <taxon>Eukaryota</taxon>
        <taxon>Metazoa</taxon>
        <taxon>Chordata</taxon>
        <taxon>Craniata</taxon>
        <taxon>Vertebrata</taxon>
        <taxon>Euteleostomi</taxon>
        <taxon>Actinopterygii</taxon>
        <taxon>Neopterygii</taxon>
        <taxon>Teleostei</taxon>
        <taxon>Ostariophysi</taxon>
        <taxon>Cypriniformes</taxon>
        <taxon>Nemacheilidae</taxon>
        <taxon>Triplophysa</taxon>
    </lineage>
</organism>
<evidence type="ECO:0000256" key="5">
    <source>
        <dbReference type="ARBA" id="ARBA00022840"/>
    </source>
</evidence>
<dbReference type="GO" id="GO:0016787">
    <property type="term" value="F:hydrolase activity"/>
    <property type="evidence" value="ECO:0007669"/>
    <property type="project" value="UniProtKB-KW"/>
</dbReference>
<dbReference type="InterPro" id="IPR014014">
    <property type="entry name" value="RNA_helicase_DEAD_Q_motif"/>
</dbReference>
<evidence type="ECO:0000256" key="1">
    <source>
        <dbReference type="ARBA" id="ARBA00012552"/>
    </source>
</evidence>
<dbReference type="Gene3D" id="6.10.250.2170">
    <property type="match status" value="1"/>
</dbReference>
<dbReference type="GO" id="GO:0003676">
    <property type="term" value="F:nucleic acid binding"/>
    <property type="evidence" value="ECO:0007669"/>
    <property type="project" value="InterPro"/>
</dbReference>
<evidence type="ECO:0000313" key="11">
    <source>
        <dbReference type="EMBL" id="KAA0706676.1"/>
    </source>
</evidence>
<dbReference type="InterPro" id="IPR011545">
    <property type="entry name" value="DEAD/DEAH_box_helicase_dom"/>
</dbReference>
<gene>
    <name evidence="11" type="ORF">E1301_Tti013998</name>
</gene>
<feature type="domain" description="DEAD-box RNA helicase Q" evidence="10">
    <location>
        <begin position="87"/>
        <end position="115"/>
    </location>
</feature>
<feature type="short sequence motif" description="Q motif" evidence="6">
    <location>
        <begin position="87"/>
        <end position="115"/>
    </location>
</feature>
<dbReference type="Pfam" id="PF00271">
    <property type="entry name" value="Helicase_C"/>
    <property type="match status" value="1"/>
</dbReference>
<dbReference type="SMART" id="SM00487">
    <property type="entry name" value="DEXDc"/>
    <property type="match status" value="1"/>
</dbReference>
<evidence type="ECO:0000313" key="12">
    <source>
        <dbReference type="Proteomes" id="UP000324632"/>
    </source>
</evidence>
<dbReference type="EC" id="3.6.4.13" evidence="1"/>
<evidence type="ECO:0000256" key="6">
    <source>
        <dbReference type="PROSITE-ProRule" id="PRU00552"/>
    </source>
</evidence>
<dbReference type="PROSITE" id="PS51194">
    <property type="entry name" value="HELICASE_CTER"/>
    <property type="match status" value="1"/>
</dbReference>
<comment type="caution">
    <text evidence="11">The sequence shown here is derived from an EMBL/GenBank/DDBJ whole genome shotgun (WGS) entry which is preliminary data.</text>
</comment>
<keyword evidence="12" id="KW-1185">Reference proteome</keyword>
<evidence type="ECO:0000259" key="9">
    <source>
        <dbReference type="PROSITE" id="PS51194"/>
    </source>
</evidence>
<dbReference type="Gene3D" id="3.40.50.300">
    <property type="entry name" value="P-loop containing nucleotide triphosphate hydrolases"/>
    <property type="match status" value="2"/>
</dbReference>
<reference evidence="11 12" key="1">
    <citation type="journal article" date="2019" name="Mol. Ecol. Resour.">
        <title>Chromosome-level genome assembly of Triplophysa tibetana, a fish adapted to the harsh high-altitude environment of the Tibetan Plateau.</title>
        <authorList>
            <person name="Yang X."/>
            <person name="Liu H."/>
            <person name="Ma Z."/>
            <person name="Zou Y."/>
            <person name="Zou M."/>
            <person name="Mao Y."/>
            <person name="Li X."/>
            <person name="Wang H."/>
            <person name="Chen T."/>
            <person name="Wang W."/>
            <person name="Yang R."/>
        </authorList>
    </citation>
    <scope>NUCLEOTIDE SEQUENCE [LARGE SCALE GENOMIC DNA]</scope>
    <source>
        <strain evidence="11">TTIB1903HZAU</strain>
        <tissue evidence="11">Muscle</tissue>
    </source>
</reference>
<dbReference type="GO" id="GO:0003724">
    <property type="term" value="F:RNA helicase activity"/>
    <property type="evidence" value="ECO:0007669"/>
    <property type="project" value="UniProtKB-EC"/>
</dbReference>
<dbReference type="PROSITE" id="PS51195">
    <property type="entry name" value="Q_MOTIF"/>
    <property type="match status" value="1"/>
</dbReference>
<dbReference type="Pfam" id="PF00270">
    <property type="entry name" value="DEAD"/>
    <property type="match status" value="1"/>
</dbReference>
<evidence type="ECO:0000256" key="3">
    <source>
        <dbReference type="ARBA" id="ARBA00022801"/>
    </source>
</evidence>
<keyword evidence="3" id="KW-0378">Hydrolase</keyword>
<dbReference type="InterPro" id="IPR001650">
    <property type="entry name" value="Helicase_C-like"/>
</dbReference>
<evidence type="ECO:0000256" key="4">
    <source>
        <dbReference type="ARBA" id="ARBA00022806"/>
    </source>
</evidence>
<dbReference type="AlphaFoldDB" id="A0A5A9NC94"/>
<feature type="region of interest" description="Disordered" evidence="7">
    <location>
        <begin position="1"/>
        <end position="51"/>
    </location>
</feature>
<dbReference type="InterPro" id="IPR014001">
    <property type="entry name" value="Helicase_ATP-bd"/>
</dbReference>